<evidence type="ECO:0000313" key="3">
    <source>
        <dbReference type="Proteomes" id="UP000242957"/>
    </source>
</evidence>
<proteinExistence type="predicted"/>
<dbReference type="InterPro" id="IPR025737">
    <property type="entry name" value="FApF"/>
</dbReference>
<dbReference type="RefSeq" id="WP_084313319.1">
    <property type="nucleotide sequence ID" value="NZ_FNIJ01000018.1"/>
</dbReference>
<keyword evidence="1" id="KW-0732">Signal</keyword>
<name>A0A1H0NH55_9PSED</name>
<dbReference type="Pfam" id="PF13557">
    <property type="entry name" value="Phenol_MetA_deg"/>
    <property type="match status" value="1"/>
</dbReference>
<reference evidence="3" key="1">
    <citation type="submission" date="2016-10" db="EMBL/GenBank/DDBJ databases">
        <authorList>
            <person name="Varghese N."/>
            <person name="Submissions S."/>
        </authorList>
    </citation>
    <scope>NUCLEOTIDE SEQUENCE [LARGE SCALE GENOMIC DNA]</scope>
    <source>
        <strain evidence="3">JCM 21621</strain>
    </source>
</reference>
<dbReference type="AlphaFoldDB" id="A0A1H0NH55"/>
<feature type="signal peptide" evidence="1">
    <location>
        <begin position="1"/>
        <end position="24"/>
    </location>
</feature>
<feature type="chain" id="PRO_5017247671" evidence="1">
    <location>
        <begin position="25"/>
        <end position="298"/>
    </location>
</feature>
<sequence>MKACTLATSALLLGILSAAPHASATEGGGTVYAPGVNGFGCCALPPPGTYMMVDVQHYRADDLKGNDGRSVPVPGFKVRADAIAPRFIWVTPQELLGGTLALHTIVPVVTLDVSAGGRSQRNTGVGDIVFGPAIGWHHSANLHTVAAIDFFAPTGEYDKDDLANIGRNYWATHLVGGISWIDAKGFNADAKVMYGINARNDDTDYRSGDEFIVDYAAGWAFGNGWTVGVGGYFYQQITDDDQDGHSVRDNKGAARAIGPSVRYDSGQGWFLTAKAYQETGVRNRAEGDTLWLRAVFPL</sequence>
<gene>
    <name evidence="2" type="ORF">SAMN05216193_11842</name>
</gene>
<evidence type="ECO:0000313" key="2">
    <source>
        <dbReference type="EMBL" id="SDO92107.1"/>
    </source>
</evidence>
<dbReference type="Proteomes" id="UP000242957">
    <property type="component" value="Unassembled WGS sequence"/>
</dbReference>
<dbReference type="STRING" id="198616.SAMN05216193_11842"/>
<accession>A0A1H0NH55</accession>
<dbReference type="OrthoDB" id="8639774at2"/>
<organism evidence="2 3">
    <name type="scientific">Pseudomonas jinjuensis</name>
    <dbReference type="NCBI Taxonomy" id="198616"/>
    <lineage>
        <taxon>Bacteria</taxon>
        <taxon>Pseudomonadati</taxon>
        <taxon>Pseudomonadota</taxon>
        <taxon>Gammaproteobacteria</taxon>
        <taxon>Pseudomonadales</taxon>
        <taxon>Pseudomonadaceae</taxon>
        <taxon>Pseudomonas</taxon>
    </lineage>
</organism>
<dbReference type="EMBL" id="FNIJ01000018">
    <property type="protein sequence ID" value="SDO92107.1"/>
    <property type="molecule type" value="Genomic_DNA"/>
</dbReference>
<evidence type="ECO:0000256" key="1">
    <source>
        <dbReference type="SAM" id="SignalP"/>
    </source>
</evidence>
<protein>
    <submittedName>
        <fullName evidence="2">Uncharacterized conserved protein</fullName>
    </submittedName>
</protein>
<keyword evidence="3" id="KW-1185">Reference proteome</keyword>